<dbReference type="PANTHER" id="PTHR30160">
    <property type="entry name" value="TETRAACYLDISACCHARIDE 4'-KINASE-RELATED"/>
    <property type="match status" value="1"/>
</dbReference>
<dbReference type="EC" id="2.4.99.24" evidence="4"/>
<organism evidence="6 7">
    <name type="scientific">Mesorhizobium album</name>
    <dbReference type="NCBI Taxonomy" id="3072314"/>
    <lineage>
        <taxon>Bacteria</taxon>
        <taxon>Pseudomonadati</taxon>
        <taxon>Pseudomonadota</taxon>
        <taxon>Alphaproteobacteria</taxon>
        <taxon>Hyphomicrobiales</taxon>
        <taxon>Phyllobacteriaceae</taxon>
        <taxon>Mesorhizobium</taxon>
    </lineage>
</organism>
<keyword evidence="2" id="KW-0808">Transferase</keyword>
<dbReference type="Pfam" id="PF01075">
    <property type="entry name" value="Glyco_transf_9"/>
    <property type="match status" value="1"/>
</dbReference>
<dbReference type="Gene3D" id="3.40.50.2000">
    <property type="entry name" value="Glycogen Phosphorylase B"/>
    <property type="match status" value="2"/>
</dbReference>
<dbReference type="InterPro" id="IPR002201">
    <property type="entry name" value="Glyco_trans_9"/>
</dbReference>
<evidence type="ECO:0000256" key="4">
    <source>
        <dbReference type="ARBA" id="ARBA00044042"/>
    </source>
</evidence>
<dbReference type="CDD" id="cd03789">
    <property type="entry name" value="GT9_LPS_heptosyltransferase"/>
    <property type="match status" value="1"/>
</dbReference>
<comment type="caution">
    <text evidence="6">The sequence shown here is derived from an EMBL/GenBank/DDBJ whole genome shotgun (WGS) entry which is preliminary data.</text>
</comment>
<name>A0ABU4XVD8_9HYPH</name>
<evidence type="ECO:0000256" key="2">
    <source>
        <dbReference type="ARBA" id="ARBA00022679"/>
    </source>
</evidence>
<dbReference type="RefSeq" id="WP_320287069.1">
    <property type="nucleotide sequence ID" value="NZ_JAVIIW010000008.1"/>
</dbReference>
<comment type="similarity">
    <text evidence="3">Belongs to the glycosyltransferase 9 family.</text>
</comment>
<gene>
    <name evidence="6" type="primary">waaF</name>
    <name evidence="6" type="ORF">RFN28_09245</name>
</gene>
<dbReference type="InterPro" id="IPR011910">
    <property type="entry name" value="RfaF"/>
</dbReference>
<accession>A0ABU4XVD8</accession>
<dbReference type="InterPro" id="IPR051199">
    <property type="entry name" value="LPS_LOS_Heptosyltrfase"/>
</dbReference>
<dbReference type="Proteomes" id="UP001287059">
    <property type="component" value="Unassembled WGS sequence"/>
</dbReference>
<proteinExistence type="inferred from homology"/>
<sequence length="340" mass="37246">MNPILVVSFPAIGDFIRSHSAIQLVAERFPGSPIDVITSPVAAPLASLMPHVRKGWVLDKKPGWQGLVDRYRLGRELRGQNYQAAYLLTSATKAAIAPRVAGIPKRIGYPREFQFGLVNRFPADWWRQLLNLGWGHLRLYDEVCDIATLAREPAPVDGWPAPQLIIPPSQMENWRRRSGLDLSKPVLALYTSGLDDVRKWPIERFSAIAADYANRGWSIWIIGAAREQSAAAKIRAALPEVVDLTSTPLLMDAMCQIAASTLFLGVDGGPSHAAAALNVPCLLIFRANRSYDGGPVNRHVRFIEPPISTPGRIEGTFGVSVEQVLAALATMTSQPSSQMV</sequence>
<dbReference type="EMBL" id="JAVIIW010000008">
    <property type="protein sequence ID" value="MDX8478665.1"/>
    <property type="molecule type" value="Genomic_DNA"/>
</dbReference>
<reference evidence="6 7" key="1">
    <citation type="submission" date="2023-08" db="EMBL/GenBank/DDBJ databases">
        <title>Implementing the SeqCode for naming new Mesorhizobium species isolated from Vachellia karroo root nodules.</title>
        <authorList>
            <person name="Van Lill M."/>
        </authorList>
    </citation>
    <scope>NUCLEOTIDE SEQUENCE [LARGE SCALE GENOMIC DNA]</scope>
    <source>
        <strain evidence="6 7">VK24D</strain>
    </source>
</reference>
<evidence type="ECO:0000256" key="5">
    <source>
        <dbReference type="ARBA" id="ARBA00047503"/>
    </source>
</evidence>
<evidence type="ECO:0000313" key="7">
    <source>
        <dbReference type="Proteomes" id="UP001287059"/>
    </source>
</evidence>
<evidence type="ECO:0000256" key="1">
    <source>
        <dbReference type="ARBA" id="ARBA00022676"/>
    </source>
</evidence>
<dbReference type="NCBIfam" id="TIGR02195">
    <property type="entry name" value="heptsyl_trn_II"/>
    <property type="match status" value="1"/>
</dbReference>
<keyword evidence="7" id="KW-1185">Reference proteome</keyword>
<comment type="catalytic activity">
    <reaction evidence="5">
        <text>an L-alpha-D-Hep-(1-&gt;5)-[alpha-Kdo-(2-&gt;4)]-alpha-Kdo-(2-&gt;6)-lipid A + ADP-L-glycero-beta-D-manno-heptose = an L-alpha-D-Hep-(1-&gt;3)-L-alpha-D-Hep-(1-&gt;5)-[alpha-Kdo-(2-&gt;4)]-alpha-Kdo-(2-&gt;6)-lipid A + ADP + H(+)</text>
        <dbReference type="Rhea" id="RHEA:74071"/>
        <dbReference type="ChEBI" id="CHEBI:15378"/>
        <dbReference type="ChEBI" id="CHEBI:61506"/>
        <dbReference type="ChEBI" id="CHEBI:193068"/>
        <dbReference type="ChEBI" id="CHEBI:193069"/>
        <dbReference type="ChEBI" id="CHEBI:456216"/>
        <dbReference type="EC" id="2.4.99.24"/>
    </reaction>
</comment>
<dbReference type="PANTHER" id="PTHR30160:SF7">
    <property type="entry name" value="ADP-HEPTOSE--LPS HEPTOSYLTRANSFERASE 2"/>
    <property type="match status" value="1"/>
</dbReference>
<protein>
    <recommendedName>
        <fullName evidence="4">lipopolysaccharide heptosyltransferase II</fullName>
        <ecNumber evidence="4">2.4.99.24</ecNumber>
    </recommendedName>
</protein>
<evidence type="ECO:0000313" key="6">
    <source>
        <dbReference type="EMBL" id="MDX8478665.1"/>
    </source>
</evidence>
<keyword evidence="1" id="KW-0328">Glycosyltransferase</keyword>
<dbReference type="SUPFAM" id="SSF53756">
    <property type="entry name" value="UDP-Glycosyltransferase/glycogen phosphorylase"/>
    <property type="match status" value="1"/>
</dbReference>
<evidence type="ECO:0000256" key="3">
    <source>
        <dbReference type="ARBA" id="ARBA00043995"/>
    </source>
</evidence>